<evidence type="ECO:0000313" key="3">
    <source>
        <dbReference type="Proteomes" id="UP001432180"/>
    </source>
</evidence>
<feature type="domain" description="HTH cro/C1-type" evidence="1">
    <location>
        <begin position="16"/>
        <end position="72"/>
    </location>
</feature>
<dbReference type="InterPro" id="IPR010982">
    <property type="entry name" value="Lambda_DNA-bd_dom_sf"/>
</dbReference>
<dbReference type="EMBL" id="CP121472">
    <property type="protein sequence ID" value="WPL15829.1"/>
    <property type="molecule type" value="Genomic_DNA"/>
</dbReference>
<keyword evidence="3" id="KW-1185">Reference proteome</keyword>
<name>A0ABZ0S5I9_9GAMM</name>
<sequence length="126" mass="14296">MDEESINLTKKIGQRLRAARNAHGYSLAELAARTNSLSKSRISNYEQGIRRMGLEEAAELSNALDGLTPTYLLCLDDKSPLSKTEWKMIDAFRNSDERGKDTILRVCEVQREYSVPAMRSRLEMAE</sequence>
<dbReference type="SMART" id="SM00530">
    <property type="entry name" value="HTH_XRE"/>
    <property type="match status" value="1"/>
</dbReference>
<protein>
    <submittedName>
        <fullName evidence="2">Helix-turn-helix protein</fullName>
    </submittedName>
</protein>
<accession>A0ABZ0S5I9</accession>
<dbReference type="CDD" id="cd00093">
    <property type="entry name" value="HTH_XRE"/>
    <property type="match status" value="1"/>
</dbReference>
<organism evidence="2 3">
    <name type="scientific">Thiorhodovibrio winogradskyi</name>
    <dbReference type="NCBI Taxonomy" id="77007"/>
    <lineage>
        <taxon>Bacteria</taxon>
        <taxon>Pseudomonadati</taxon>
        <taxon>Pseudomonadota</taxon>
        <taxon>Gammaproteobacteria</taxon>
        <taxon>Chromatiales</taxon>
        <taxon>Chromatiaceae</taxon>
        <taxon>Thiorhodovibrio</taxon>
    </lineage>
</organism>
<dbReference type="PROSITE" id="PS50943">
    <property type="entry name" value="HTH_CROC1"/>
    <property type="match status" value="1"/>
</dbReference>
<evidence type="ECO:0000259" key="1">
    <source>
        <dbReference type="PROSITE" id="PS50943"/>
    </source>
</evidence>
<dbReference type="InterPro" id="IPR001387">
    <property type="entry name" value="Cro/C1-type_HTH"/>
</dbReference>
<dbReference type="Proteomes" id="UP001432180">
    <property type="component" value="Chromosome"/>
</dbReference>
<dbReference type="RefSeq" id="WP_328986376.1">
    <property type="nucleotide sequence ID" value="NZ_CP121472.1"/>
</dbReference>
<dbReference type="SUPFAM" id="SSF47413">
    <property type="entry name" value="lambda repressor-like DNA-binding domains"/>
    <property type="match status" value="1"/>
</dbReference>
<dbReference type="Pfam" id="PF01381">
    <property type="entry name" value="HTH_3"/>
    <property type="match status" value="1"/>
</dbReference>
<reference evidence="2 3" key="1">
    <citation type="journal article" date="2023" name="Microorganisms">
        <title>Thiorhodovibrio frisius and Trv. litoralis spp. nov., Two Novel Members from a Clade of Fastidious Purple Sulfur Bacteria That Exhibit Unique Red-Shifted Light-Harvesting Capabilities.</title>
        <authorList>
            <person name="Methner A."/>
            <person name="Kuzyk S.B."/>
            <person name="Petersen J."/>
            <person name="Bauer S."/>
            <person name="Brinkmann H."/>
            <person name="Sichau K."/>
            <person name="Wanner G."/>
            <person name="Wolf J."/>
            <person name="Neumann-Schaal M."/>
            <person name="Henke P."/>
            <person name="Tank M."/>
            <person name="Sproer C."/>
            <person name="Bunk B."/>
            <person name="Overmann J."/>
        </authorList>
    </citation>
    <scope>NUCLEOTIDE SEQUENCE [LARGE SCALE GENOMIC DNA]</scope>
    <source>
        <strain evidence="2 3">DSM 6702</strain>
    </source>
</reference>
<dbReference type="Gene3D" id="1.10.260.40">
    <property type="entry name" value="lambda repressor-like DNA-binding domains"/>
    <property type="match status" value="1"/>
</dbReference>
<evidence type="ECO:0000313" key="2">
    <source>
        <dbReference type="EMBL" id="WPL15829.1"/>
    </source>
</evidence>
<gene>
    <name evidence="2" type="ORF">Thiowin_00746</name>
</gene>
<proteinExistence type="predicted"/>